<dbReference type="RefSeq" id="WP_157807854.1">
    <property type="nucleotide sequence ID" value="NZ_JBHTBD010000009.1"/>
</dbReference>
<dbReference type="EMBL" id="JBHTBD010000009">
    <property type="protein sequence ID" value="MFC7296331.1"/>
    <property type="molecule type" value="Genomic_DNA"/>
</dbReference>
<gene>
    <name evidence="1" type="ORF">ACFQQA_16550</name>
</gene>
<reference evidence="2" key="1">
    <citation type="journal article" date="2019" name="Int. J. Syst. Evol. Microbiol.">
        <title>The Global Catalogue of Microorganisms (GCM) 10K type strain sequencing project: providing services to taxonomists for standard genome sequencing and annotation.</title>
        <authorList>
            <consortium name="The Broad Institute Genomics Platform"/>
            <consortium name="The Broad Institute Genome Sequencing Center for Infectious Disease"/>
            <person name="Wu L."/>
            <person name="Ma J."/>
        </authorList>
    </citation>
    <scope>NUCLEOTIDE SEQUENCE [LARGE SCALE GENOMIC DNA]</scope>
    <source>
        <strain evidence="2">CCUG 60559</strain>
    </source>
</reference>
<evidence type="ECO:0000313" key="2">
    <source>
        <dbReference type="Proteomes" id="UP001596506"/>
    </source>
</evidence>
<accession>A0ABW2IYK6</accession>
<proteinExistence type="predicted"/>
<name>A0ABW2IYK6_9GAMM</name>
<dbReference type="Proteomes" id="UP001596506">
    <property type="component" value="Unassembled WGS sequence"/>
</dbReference>
<comment type="caution">
    <text evidence="1">The sequence shown here is derived from an EMBL/GenBank/DDBJ whole genome shotgun (WGS) entry which is preliminary data.</text>
</comment>
<keyword evidence="2" id="KW-1185">Reference proteome</keyword>
<protein>
    <submittedName>
        <fullName evidence="1">Uncharacterized protein</fullName>
    </submittedName>
</protein>
<organism evidence="1 2">
    <name type="scientific">Marinobacter aromaticivorans</name>
    <dbReference type="NCBI Taxonomy" id="1494078"/>
    <lineage>
        <taxon>Bacteria</taxon>
        <taxon>Pseudomonadati</taxon>
        <taxon>Pseudomonadota</taxon>
        <taxon>Gammaproteobacteria</taxon>
        <taxon>Pseudomonadales</taxon>
        <taxon>Marinobacteraceae</taxon>
        <taxon>Marinobacter</taxon>
    </lineage>
</organism>
<sequence>MSQQPQLSIEQGLTTRNGKPIRLMTIYEPRKTTELFFQQFGNTWVQYKRVVLTLH</sequence>
<evidence type="ECO:0000313" key="1">
    <source>
        <dbReference type="EMBL" id="MFC7296331.1"/>
    </source>
</evidence>